<accession>A0A4R7I0W8</accession>
<evidence type="ECO:0000313" key="3">
    <source>
        <dbReference type="Proteomes" id="UP000294558"/>
    </source>
</evidence>
<dbReference type="Proteomes" id="UP000294558">
    <property type="component" value="Unassembled WGS sequence"/>
</dbReference>
<dbReference type="GO" id="GO:0016787">
    <property type="term" value="F:hydrolase activity"/>
    <property type="evidence" value="ECO:0007669"/>
    <property type="project" value="InterPro"/>
</dbReference>
<name>A0A4R7I0W8_9ACTN</name>
<gene>
    <name evidence="2" type="ORF">BDK89_1675</name>
</gene>
<dbReference type="EMBL" id="SOAU01000001">
    <property type="protein sequence ID" value="TDT16093.1"/>
    <property type="molecule type" value="Genomic_DNA"/>
</dbReference>
<dbReference type="RefSeq" id="WP_133868493.1">
    <property type="nucleotide sequence ID" value="NZ_SOAU01000001.1"/>
</dbReference>
<feature type="domain" description="Dienelactone hydrolase" evidence="1">
    <location>
        <begin position="15"/>
        <end position="227"/>
    </location>
</feature>
<dbReference type="Pfam" id="PF01738">
    <property type="entry name" value="DLH"/>
    <property type="match status" value="1"/>
</dbReference>
<dbReference type="OrthoDB" id="3208682at2"/>
<organism evidence="2 3">
    <name type="scientific">Ilumatobacter fluminis</name>
    <dbReference type="NCBI Taxonomy" id="467091"/>
    <lineage>
        <taxon>Bacteria</taxon>
        <taxon>Bacillati</taxon>
        <taxon>Actinomycetota</taxon>
        <taxon>Acidimicrobiia</taxon>
        <taxon>Acidimicrobiales</taxon>
        <taxon>Ilumatobacteraceae</taxon>
        <taxon>Ilumatobacter</taxon>
    </lineage>
</organism>
<dbReference type="Gene3D" id="3.40.50.1820">
    <property type="entry name" value="alpha/beta hydrolase"/>
    <property type="match status" value="1"/>
</dbReference>
<dbReference type="InterPro" id="IPR029058">
    <property type="entry name" value="AB_hydrolase_fold"/>
</dbReference>
<comment type="caution">
    <text evidence="2">The sequence shown here is derived from an EMBL/GenBank/DDBJ whole genome shotgun (WGS) entry which is preliminary data.</text>
</comment>
<dbReference type="PANTHER" id="PTHR46623:SF7">
    <property type="entry name" value="CARBOXYMETHYLENEBUTENOLIDASE"/>
    <property type="match status" value="1"/>
</dbReference>
<evidence type="ECO:0000259" key="1">
    <source>
        <dbReference type="Pfam" id="PF01738"/>
    </source>
</evidence>
<dbReference type="AlphaFoldDB" id="A0A4R7I0W8"/>
<dbReference type="SUPFAM" id="SSF53474">
    <property type="entry name" value="alpha/beta-Hydrolases"/>
    <property type="match status" value="1"/>
</dbReference>
<dbReference type="InterPro" id="IPR002925">
    <property type="entry name" value="Dienelactn_hydro"/>
</dbReference>
<keyword evidence="3" id="KW-1185">Reference proteome</keyword>
<dbReference type="PANTHER" id="PTHR46623">
    <property type="entry name" value="CARBOXYMETHYLENEBUTENOLIDASE-RELATED"/>
    <property type="match status" value="1"/>
</dbReference>
<reference evidence="2 3" key="1">
    <citation type="submission" date="2019-03" db="EMBL/GenBank/DDBJ databases">
        <title>Sequencing the genomes of 1000 actinobacteria strains.</title>
        <authorList>
            <person name="Klenk H.-P."/>
        </authorList>
    </citation>
    <scope>NUCLEOTIDE SEQUENCE [LARGE SCALE GENOMIC DNA]</scope>
    <source>
        <strain evidence="2 3">DSM 18936</strain>
    </source>
</reference>
<sequence length="230" mass="24166">MGSMVEFASNGSTARGYLAAPAGGSGPGVIVVQEWWGLDSGIKEMADRLAAAGFLALAPDLYHGELAGHTEMDKAGELMTNLPIDRAARDMSGAVDFLAGHDDTTSDGVGVMGFCMGGMLSFILAAERPDAVSAVVPFYGFPTGDDQPDYSTITAVIRGHMAEHDDFFPPAAAAELEAELRRVGVDATLTVHPGSGHAFMAPHNALGTQDQDLYDQIWPQATAFLHEQLG</sequence>
<protein>
    <submittedName>
        <fullName evidence="2">Carboxymethylenebutenolidase</fullName>
    </submittedName>
</protein>
<evidence type="ECO:0000313" key="2">
    <source>
        <dbReference type="EMBL" id="TDT16093.1"/>
    </source>
</evidence>
<proteinExistence type="predicted"/>
<dbReference type="InterPro" id="IPR051049">
    <property type="entry name" value="Dienelactone_hydrolase-like"/>
</dbReference>